<comment type="caution">
    <text evidence="2">The sequence shown here is derived from an EMBL/GenBank/DDBJ whole genome shotgun (WGS) entry which is preliminary data.</text>
</comment>
<feature type="transmembrane region" description="Helical" evidence="1">
    <location>
        <begin position="108"/>
        <end position="132"/>
    </location>
</feature>
<reference evidence="2 3" key="1">
    <citation type="submission" date="2020-07" db="EMBL/GenBank/DDBJ databases">
        <title>Halieaceae bacterium, F7430, whole genome shotgun sequencing project.</title>
        <authorList>
            <person name="Jiang S."/>
            <person name="Liu Z.W."/>
            <person name="Du Z.J."/>
        </authorList>
    </citation>
    <scope>NUCLEOTIDE SEQUENCE [LARGE SCALE GENOMIC DNA]</scope>
    <source>
        <strain evidence="2 3">F7430</strain>
    </source>
</reference>
<dbReference type="InterPro" id="IPR046513">
    <property type="entry name" value="DUF6691"/>
</dbReference>
<dbReference type="AlphaFoldDB" id="A0A7W2TTY1"/>
<dbReference type="Proteomes" id="UP000539350">
    <property type="component" value="Unassembled WGS sequence"/>
</dbReference>
<keyword evidence="1" id="KW-0812">Transmembrane</keyword>
<sequence length="143" mass="14801">MKNRYISALIVGVIFSIGIILSGMVNPQKVLAFLDITGDWDPSLGLVMAGAVAVGVFAFALAGRRKTSLLGEPMRLPTATQIDPALIIGSLGFGVGWGLAGFCPGPAIVALGAGQAKALVFVISMAAGMGIFEWQRQRAGRKA</sequence>
<evidence type="ECO:0000313" key="3">
    <source>
        <dbReference type="Proteomes" id="UP000539350"/>
    </source>
</evidence>
<dbReference type="EMBL" id="JACFXU010000013">
    <property type="protein sequence ID" value="MBA6411839.1"/>
    <property type="molecule type" value="Genomic_DNA"/>
</dbReference>
<gene>
    <name evidence="2" type="ORF">H2508_01785</name>
</gene>
<name>A0A7W2TTY1_9GAMM</name>
<feature type="transmembrane region" description="Helical" evidence="1">
    <location>
        <begin position="5"/>
        <end position="24"/>
    </location>
</feature>
<accession>A0A7W2TTY1</accession>
<dbReference type="RefSeq" id="WP_182168694.1">
    <property type="nucleotide sequence ID" value="NZ_JACFXU010000013.1"/>
</dbReference>
<keyword evidence="1" id="KW-0472">Membrane</keyword>
<keyword evidence="3" id="KW-1185">Reference proteome</keyword>
<evidence type="ECO:0000313" key="2">
    <source>
        <dbReference type="EMBL" id="MBA6411839.1"/>
    </source>
</evidence>
<protein>
    <submittedName>
        <fullName evidence="2">YeeE/YedE family protein</fullName>
    </submittedName>
</protein>
<evidence type="ECO:0000256" key="1">
    <source>
        <dbReference type="SAM" id="Phobius"/>
    </source>
</evidence>
<organism evidence="2 3">
    <name type="scientific">Sediminihaliea albiluteola</name>
    <dbReference type="NCBI Taxonomy" id="2758564"/>
    <lineage>
        <taxon>Bacteria</taxon>
        <taxon>Pseudomonadati</taxon>
        <taxon>Pseudomonadota</taxon>
        <taxon>Gammaproteobacteria</taxon>
        <taxon>Cellvibrionales</taxon>
        <taxon>Halieaceae</taxon>
        <taxon>Sediminihaliea</taxon>
    </lineage>
</organism>
<proteinExistence type="predicted"/>
<keyword evidence="1" id="KW-1133">Transmembrane helix</keyword>
<dbReference type="Pfam" id="PF20398">
    <property type="entry name" value="DUF6691"/>
    <property type="match status" value="1"/>
</dbReference>
<feature type="transmembrane region" description="Helical" evidence="1">
    <location>
        <begin position="84"/>
        <end position="102"/>
    </location>
</feature>
<feature type="transmembrane region" description="Helical" evidence="1">
    <location>
        <begin position="44"/>
        <end position="63"/>
    </location>
</feature>